<dbReference type="InterPro" id="IPR029044">
    <property type="entry name" value="Nucleotide-diphossugar_trans"/>
</dbReference>
<evidence type="ECO:0000256" key="4">
    <source>
        <dbReference type="SAM" id="Phobius"/>
    </source>
</evidence>
<keyword evidence="4" id="KW-1133">Transmembrane helix</keyword>
<feature type="domain" description="Glycosyltransferase 2-like" evidence="5">
    <location>
        <begin position="54"/>
        <end position="176"/>
    </location>
</feature>
<dbReference type="EC" id="2.4.1.-" evidence="6"/>
<sequence length="402" mass="44868">MLTLQVGFWLCVGLILYSYLIYPMMLAVAVRLQNPQTSAPETCEIPVESWPRISLIIAAYCEENVILQRLHNALMLDYPADRIEILIGVDGDLDATGEIVASIPDDRIRLLQFPVRRGKASVLNDCFAAATGEILLFSDANTFWDKDAAKQLVRHFTKNSVGGVCGRLILTDADGGTNCDGLYWRYENQLKEWEGQLGALLGANGAIYGIRKNLYQPIPPQTIIDDFLIGMRIHQQGSRFLYEPNAIAREETAPTISDEFKRRSRIGAGGFQSLAWLSSLLLPHYGLVSWAFWSHKVLRWICPAAMLVALVSNWFLAVTPPYQALLLLQSGFYLAALCGAMSILPGPLGKLSRVLWMFVNMNAALASGFWKWLSQSQSATWKRTDRSETETESKPEFVASVK</sequence>
<dbReference type="Pfam" id="PF00535">
    <property type="entry name" value="Glycos_transf_2"/>
    <property type="match status" value="1"/>
</dbReference>
<name>A0A5C5XLK5_9PLAN</name>
<proteinExistence type="inferred from homology"/>
<dbReference type="EMBL" id="SJPG01000001">
    <property type="protein sequence ID" value="TWT64096.1"/>
    <property type="molecule type" value="Genomic_DNA"/>
</dbReference>
<dbReference type="InterPro" id="IPR001173">
    <property type="entry name" value="Glyco_trans_2-like"/>
</dbReference>
<organism evidence="6 7">
    <name type="scientific">Rubinisphaera italica</name>
    <dbReference type="NCBI Taxonomy" id="2527969"/>
    <lineage>
        <taxon>Bacteria</taxon>
        <taxon>Pseudomonadati</taxon>
        <taxon>Planctomycetota</taxon>
        <taxon>Planctomycetia</taxon>
        <taxon>Planctomycetales</taxon>
        <taxon>Planctomycetaceae</taxon>
        <taxon>Rubinisphaera</taxon>
    </lineage>
</organism>
<keyword evidence="4" id="KW-0472">Membrane</keyword>
<dbReference type="Proteomes" id="UP000316095">
    <property type="component" value="Unassembled WGS sequence"/>
</dbReference>
<evidence type="ECO:0000313" key="6">
    <source>
        <dbReference type="EMBL" id="TWT64096.1"/>
    </source>
</evidence>
<feature type="transmembrane region" description="Helical" evidence="4">
    <location>
        <begin position="6"/>
        <end position="30"/>
    </location>
</feature>
<dbReference type="PANTHER" id="PTHR43630:SF1">
    <property type="entry name" value="POLY-BETA-1,6-N-ACETYL-D-GLUCOSAMINE SYNTHASE"/>
    <property type="match status" value="1"/>
</dbReference>
<comment type="similarity">
    <text evidence="1">Belongs to the glycosyltransferase 2 family.</text>
</comment>
<dbReference type="GO" id="GO:0016757">
    <property type="term" value="F:glycosyltransferase activity"/>
    <property type="evidence" value="ECO:0007669"/>
    <property type="project" value="UniProtKB-KW"/>
</dbReference>
<feature type="transmembrane region" description="Helical" evidence="4">
    <location>
        <begin position="324"/>
        <end position="348"/>
    </location>
</feature>
<dbReference type="Gene3D" id="3.90.550.10">
    <property type="entry name" value="Spore Coat Polysaccharide Biosynthesis Protein SpsA, Chain A"/>
    <property type="match status" value="1"/>
</dbReference>
<feature type="transmembrane region" description="Helical" evidence="4">
    <location>
        <begin position="297"/>
        <end position="317"/>
    </location>
</feature>
<comment type="caution">
    <text evidence="6">The sequence shown here is derived from an EMBL/GenBank/DDBJ whole genome shotgun (WGS) entry which is preliminary data.</text>
</comment>
<dbReference type="SUPFAM" id="SSF53448">
    <property type="entry name" value="Nucleotide-diphospho-sugar transferases"/>
    <property type="match status" value="1"/>
</dbReference>
<evidence type="ECO:0000313" key="7">
    <source>
        <dbReference type="Proteomes" id="UP000316095"/>
    </source>
</evidence>
<dbReference type="AlphaFoldDB" id="A0A5C5XLK5"/>
<keyword evidence="3 6" id="KW-0808">Transferase</keyword>
<evidence type="ECO:0000256" key="3">
    <source>
        <dbReference type="ARBA" id="ARBA00022679"/>
    </source>
</evidence>
<keyword evidence="4" id="KW-0812">Transmembrane</keyword>
<evidence type="ECO:0000259" key="5">
    <source>
        <dbReference type="Pfam" id="PF00535"/>
    </source>
</evidence>
<protein>
    <submittedName>
        <fullName evidence="6">Poly-beta-1,6-N-acetyl-D-glucosamine synthase</fullName>
        <ecNumber evidence="6">2.4.1.-</ecNumber>
    </submittedName>
</protein>
<accession>A0A5C5XLK5</accession>
<keyword evidence="2 6" id="KW-0328">Glycosyltransferase</keyword>
<evidence type="ECO:0000256" key="1">
    <source>
        <dbReference type="ARBA" id="ARBA00006739"/>
    </source>
</evidence>
<evidence type="ECO:0000256" key="2">
    <source>
        <dbReference type="ARBA" id="ARBA00022676"/>
    </source>
</evidence>
<feature type="transmembrane region" description="Helical" evidence="4">
    <location>
        <begin position="266"/>
        <end position="285"/>
    </location>
</feature>
<dbReference type="CDD" id="cd06439">
    <property type="entry name" value="CESA_like_1"/>
    <property type="match status" value="1"/>
</dbReference>
<feature type="transmembrane region" description="Helical" evidence="4">
    <location>
        <begin position="354"/>
        <end position="373"/>
    </location>
</feature>
<dbReference type="OrthoDB" id="9766299at2"/>
<dbReference type="RefSeq" id="WP_146505836.1">
    <property type="nucleotide sequence ID" value="NZ_SJPG01000001.1"/>
</dbReference>
<reference evidence="6 7" key="1">
    <citation type="submission" date="2019-02" db="EMBL/GenBank/DDBJ databases">
        <title>Deep-cultivation of Planctomycetes and their phenomic and genomic characterization uncovers novel biology.</title>
        <authorList>
            <person name="Wiegand S."/>
            <person name="Jogler M."/>
            <person name="Boedeker C."/>
            <person name="Pinto D."/>
            <person name="Vollmers J."/>
            <person name="Rivas-Marin E."/>
            <person name="Kohn T."/>
            <person name="Peeters S.H."/>
            <person name="Heuer A."/>
            <person name="Rast P."/>
            <person name="Oberbeckmann S."/>
            <person name="Bunk B."/>
            <person name="Jeske O."/>
            <person name="Meyerdierks A."/>
            <person name="Storesund J.E."/>
            <person name="Kallscheuer N."/>
            <person name="Luecker S."/>
            <person name="Lage O.M."/>
            <person name="Pohl T."/>
            <person name="Merkel B.J."/>
            <person name="Hornburger P."/>
            <person name="Mueller R.-W."/>
            <person name="Bruemmer F."/>
            <person name="Labrenz M."/>
            <person name="Spormann A.M."/>
            <person name="Op Den Camp H."/>
            <person name="Overmann J."/>
            <person name="Amann R."/>
            <person name="Jetten M.S.M."/>
            <person name="Mascher T."/>
            <person name="Medema M.H."/>
            <person name="Devos D.P."/>
            <person name="Kaster A.-K."/>
            <person name="Ovreas L."/>
            <person name="Rohde M."/>
            <person name="Galperin M.Y."/>
            <person name="Jogler C."/>
        </authorList>
    </citation>
    <scope>NUCLEOTIDE SEQUENCE [LARGE SCALE GENOMIC DNA]</scope>
    <source>
        <strain evidence="6 7">Pan54</strain>
    </source>
</reference>
<gene>
    <name evidence="6" type="primary">icaA_2</name>
    <name evidence="6" type="ORF">Pan54_48570</name>
</gene>
<dbReference type="PANTHER" id="PTHR43630">
    <property type="entry name" value="POLY-BETA-1,6-N-ACETYL-D-GLUCOSAMINE SYNTHASE"/>
    <property type="match status" value="1"/>
</dbReference>
<keyword evidence="7" id="KW-1185">Reference proteome</keyword>